<dbReference type="RefSeq" id="WP_021622134.1">
    <property type="nucleotide sequence ID" value="NZ_CABKST010000162.1"/>
</dbReference>
<dbReference type="InterPro" id="IPR036188">
    <property type="entry name" value="FAD/NAD-bd_sf"/>
</dbReference>
<dbReference type="OrthoDB" id="9805710at2"/>
<dbReference type="GO" id="GO:0016491">
    <property type="term" value="F:oxidoreductase activity"/>
    <property type="evidence" value="ECO:0007669"/>
    <property type="project" value="InterPro"/>
</dbReference>
<dbReference type="AlphaFoldDB" id="A0A848D0I9"/>
<dbReference type="GeneID" id="92839657"/>
<dbReference type="InterPro" id="IPR023753">
    <property type="entry name" value="FAD/NAD-binding_dom"/>
</dbReference>
<dbReference type="SUPFAM" id="SSF51905">
    <property type="entry name" value="FAD/NAD(P)-binding domain"/>
    <property type="match status" value="1"/>
</dbReference>
<protein>
    <submittedName>
        <fullName evidence="2">FAD-dependent oxidoreductase</fullName>
    </submittedName>
</protein>
<dbReference type="InterPro" id="IPR052541">
    <property type="entry name" value="SQRD"/>
</dbReference>
<reference evidence="2 3" key="1">
    <citation type="submission" date="2020-04" db="EMBL/GenBank/DDBJ databases">
        <authorList>
            <person name="Hitch T.C.A."/>
            <person name="Wylensek D."/>
            <person name="Clavel T."/>
        </authorList>
    </citation>
    <scope>NUCLEOTIDE SEQUENCE [LARGE SCALE GENOMIC DNA]</scope>
    <source>
        <strain evidence="2 3">WB01_D5_05</strain>
    </source>
</reference>
<dbReference type="EMBL" id="JABAGO010000051">
    <property type="protein sequence ID" value="NMF00692.1"/>
    <property type="molecule type" value="Genomic_DNA"/>
</dbReference>
<dbReference type="Gene3D" id="3.50.50.100">
    <property type="match status" value="1"/>
</dbReference>
<comment type="caution">
    <text evidence="2">The sequence shown here is derived from an EMBL/GenBank/DDBJ whole genome shotgun (WGS) entry which is preliminary data.</text>
</comment>
<evidence type="ECO:0000313" key="2">
    <source>
        <dbReference type="EMBL" id="NMF00692.1"/>
    </source>
</evidence>
<dbReference type="Proteomes" id="UP000561326">
    <property type="component" value="Unassembled WGS sequence"/>
</dbReference>
<sequence length="376" mass="42266">MRIVILGGGFGGLNAALLLGKKTQSSLCEIVLVSDTSRFVFRPSLIWVPFNNRQVEEISFPINKIAEKVGIRFIQKKVASILPKERKVLCQDGTQLVYDYLIIAAGAVPDWEKIEGLKGNTASVYDTHAALQTKIQVEKIQSGQPIIIGVAQQNPAQGPAYEFLFELHTFLHKRNIRCPITFFTYEKELLNHQGKRGSLILENHMKEKQISYYCDVSIAQVQPGCLQLSNGISFPYSFSLILPPYRGADFIFSSPDLAHENGLLPTNKTLQSTQWENIYVVGDANAMKKYKSGRAAEIQGKIAAGNILNRIKGNSQQEEYHADMLYLMELGTDGGLFVIRYPGSKTGKPYFEWAVDGYLPHLMKLAFERYYSWKLS</sequence>
<gene>
    <name evidence="2" type="ORF">HF838_20920</name>
</gene>
<organism evidence="2 3">
    <name type="scientific">Aneurinibacillus aneurinilyticus</name>
    <name type="common">Bacillus aneurinolyticus</name>
    <dbReference type="NCBI Taxonomy" id="1391"/>
    <lineage>
        <taxon>Bacteria</taxon>
        <taxon>Bacillati</taxon>
        <taxon>Bacillota</taxon>
        <taxon>Bacilli</taxon>
        <taxon>Bacillales</taxon>
        <taxon>Paenibacillaceae</taxon>
        <taxon>Aneurinibacillus group</taxon>
        <taxon>Aneurinibacillus</taxon>
    </lineage>
</organism>
<evidence type="ECO:0000313" key="3">
    <source>
        <dbReference type="Proteomes" id="UP000561326"/>
    </source>
</evidence>
<dbReference type="Pfam" id="PF07992">
    <property type="entry name" value="Pyr_redox_2"/>
    <property type="match status" value="1"/>
</dbReference>
<evidence type="ECO:0000259" key="1">
    <source>
        <dbReference type="Pfam" id="PF07992"/>
    </source>
</evidence>
<name>A0A848D0I9_ANEAE</name>
<accession>A0A848D0I9</accession>
<dbReference type="PANTHER" id="PTHR43755">
    <property type="match status" value="1"/>
</dbReference>
<feature type="domain" description="FAD/NAD(P)-binding" evidence="1">
    <location>
        <begin position="1"/>
        <end position="297"/>
    </location>
</feature>
<dbReference type="PANTHER" id="PTHR43755:SF1">
    <property type="entry name" value="FAD-DEPENDENT PYRIDINE NUCLEOTIDE-DISULPHIDE OXIDOREDUCTASE"/>
    <property type="match status" value="1"/>
</dbReference>
<proteinExistence type="predicted"/>